<evidence type="ECO:0000313" key="2">
    <source>
        <dbReference type="Proteomes" id="UP000000851"/>
    </source>
</evidence>
<dbReference type="InterPro" id="IPR010033">
    <property type="entry name" value="HAD_SF_ppase_IIIC"/>
</dbReference>
<evidence type="ECO:0000313" key="1">
    <source>
        <dbReference type="EMBL" id="ACU75840.1"/>
    </source>
</evidence>
<proteinExistence type="predicted"/>
<dbReference type="NCBIfam" id="TIGR01681">
    <property type="entry name" value="HAD-SF-IIIC"/>
    <property type="match status" value="1"/>
</dbReference>
<dbReference type="AlphaFoldDB" id="C7Q571"/>
<dbReference type="eggNOG" id="COG3882">
    <property type="taxonomic scope" value="Bacteria"/>
</dbReference>
<keyword evidence="2" id="KW-1185">Reference proteome</keyword>
<dbReference type="Proteomes" id="UP000000851">
    <property type="component" value="Chromosome"/>
</dbReference>
<dbReference type="InterPro" id="IPR010037">
    <property type="entry name" value="FkbH_domain"/>
</dbReference>
<gene>
    <name evidence="1" type="ordered locus">Caci_7010</name>
</gene>
<dbReference type="NCBIfam" id="TIGR01686">
    <property type="entry name" value="FkbH"/>
    <property type="match status" value="1"/>
</dbReference>
<dbReference type="KEGG" id="cai:Caci_7010"/>
<dbReference type="InterPro" id="IPR016181">
    <property type="entry name" value="Acyl_CoA_acyltransferase"/>
</dbReference>
<sequence length="378" mass="41759">MTTTAESIEAQTAQAMTKPKQGRVKCVVWDLDNTLWDGVLLEDENVVLRSDVVAQIHRLDGLGVLHSIASRNDPQTALAKLEAFGLRDMFLHPQIGWGAKSESVAHIAKALNLGVDAFAFVDDQEFELAEVAHVLPDVLCVDVADLAEQLARPEFHPRFVTDESAQRRHMYLAQATRDDIEREFSGTNDEFLASLGMTFVIAPARTEDLQRAEELTIRTNQLNSTGRTYSYDELDALRESDDHLLLVASLEDKFGTYGKVGLTLVEKGEDGVWKLLMLLMSCRVMSRGVGSVLLNHVMGLANEAGAELHADFVETGRNRMMQITYAFAGFTEIDRQGKLAVLKADMARLQPPAPYVKLVTVDEDGTERVFGPGAAERA</sequence>
<dbReference type="STRING" id="479433.Caci_7010"/>
<dbReference type="RefSeq" id="WP_015795568.1">
    <property type="nucleotide sequence ID" value="NC_013131.1"/>
</dbReference>
<dbReference type="Gene3D" id="3.40.50.1000">
    <property type="entry name" value="HAD superfamily/HAD-like"/>
    <property type="match status" value="1"/>
</dbReference>
<dbReference type="SUPFAM" id="SSF56784">
    <property type="entry name" value="HAD-like"/>
    <property type="match status" value="1"/>
</dbReference>
<dbReference type="InterPro" id="IPR036412">
    <property type="entry name" value="HAD-like_sf"/>
</dbReference>
<dbReference type="EMBL" id="CP001700">
    <property type="protein sequence ID" value="ACU75840.1"/>
    <property type="molecule type" value="Genomic_DNA"/>
</dbReference>
<dbReference type="InParanoid" id="C7Q571"/>
<dbReference type="HOGENOM" id="CLU_018095_0_0_11"/>
<reference evidence="1 2" key="1">
    <citation type="journal article" date="2009" name="Stand. Genomic Sci.">
        <title>Complete genome sequence of Catenulispora acidiphila type strain (ID 139908).</title>
        <authorList>
            <person name="Copeland A."/>
            <person name="Lapidus A."/>
            <person name="Glavina Del Rio T."/>
            <person name="Nolan M."/>
            <person name="Lucas S."/>
            <person name="Chen F."/>
            <person name="Tice H."/>
            <person name="Cheng J.F."/>
            <person name="Bruce D."/>
            <person name="Goodwin L."/>
            <person name="Pitluck S."/>
            <person name="Mikhailova N."/>
            <person name="Pati A."/>
            <person name="Ivanova N."/>
            <person name="Mavromatis K."/>
            <person name="Chen A."/>
            <person name="Palaniappan K."/>
            <person name="Chain P."/>
            <person name="Land M."/>
            <person name="Hauser L."/>
            <person name="Chang Y.J."/>
            <person name="Jeffries C.D."/>
            <person name="Chertkov O."/>
            <person name="Brettin T."/>
            <person name="Detter J.C."/>
            <person name="Han C."/>
            <person name="Ali Z."/>
            <person name="Tindall B.J."/>
            <person name="Goker M."/>
            <person name="Bristow J."/>
            <person name="Eisen J.A."/>
            <person name="Markowitz V."/>
            <person name="Hugenholtz P."/>
            <person name="Kyrpides N.C."/>
            <person name="Klenk H.P."/>
        </authorList>
    </citation>
    <scope>NUCLEOTIDE SEQUENCE [LARGE SCALE GENOMIC DNA]</scope>
    <source>
        <strain evidence="2">DSM 44928 / JCM 14897 / NBRC 102108 / NRRL B-24433 / ID139908</strain>
    </source>
</reference>
<dbReference type="InterPro" id="IPR023214">
    <property type="entry name" value="HAD_sf"/>
</dbReference>
<protein>
    <submittedName>
        <fullName evidence="1">FkbH like protein</fullName>
    </submittedName>
</protein>
<name>C7Q571_CATAD</name>
<dbReference type="SUPFAM" id="SSF55729">
    <property type="entry name" value="Acyl-CoA N-acyltransferases (Nat)"/>
    <property type="match status" value="1"/>
</dbReference>
<accession>C7Q571</accession>
<dbReference type="Gene3D" id="3.40.630.30">
    <property type="match status" value="1"/>
</dbReference>
<organism evidence="1 2">
    <name type="scientific">Catenulispora acidiphila (strain DSM 44928 / JCM 14897 / NBRC 102108 / NRRL B-24433 / ID139908)</name>
    <dbReference type="NCBI Taxonomy" id="479433"/>
    <lineage>
        <taxon>Bacteria</taxon>
        <taxon>Bacillati</taxon>
        <taxon>Actinomycetota</taxon>
        <taxon>Actinomycetes</taxon>
        <taxon>Catenulisporales</taxon>
        <taxon>Catenulisporaceae</taxon>
        <taxon>Catenulispora</taxon>
    </lineage>
</organism>